<name>A0A1F6AH28_9BACT</name>
<feature type="compositionally biased region" description="Basic and acidic residues" evidence="6">
    <location>
        <begin position="223"/>
        <end position="247"/>
    </location>
</feature>
<keyword evidence="4 5" id="KW-0687">Ribonucleoprotein</keyword>
<keyword evidence="3 5" id="KW-0689">Ribosomal protein</keyword>
<dbReference type="GO" id="GO:0006412">
    <property type="term" value="P:translation"/>
    <property type="evidence" value="ECO:0007669"/>
    <property type="project" value="UniProtKB-UniRule"/>
</dbReference>
<protein>
    <recommendedName>
        <fullName evidence="5">Large ribosomal subunit protein bL25</fullName>
    </recommendedName>
    <alternativeName>
        <fullName evidence="5">General stress protein CTC</fullName>
    </alternativeName>
</protein>
<dbReference type="InterPro" id="IPR011035">
    <property type="entry name" value="Ribosomal_bL25/Gln-tRNA_synth"/>
</dbReference>
<dbReference type="HAMAP" id="MF_01334">
    <property type="entry name" value="Ribosomal_bL25_CTC"/>
    <property type="match status" value="1"/>
</dbReference>
<evidence type="ECO:0000256" key="6">
    <source>
        <dbReference type="SAM" id="MobiDB-lite"/>
    </source>
</evidence>
<gene>
    <name evidence="5" type="primary">rplY</name>
    <name evidence="5" type="synonym">ctc</name>
    <name evidence="9" type="ORF">A3A79_02580</name>
</gene>
<comment type="function">
    <text evidence="5">This is one of the proteins that binds to the 5S RNA in the ribosome where it forms part of the central protuberance.</text>
</comment>
<dbReference type="GO" id="GO:0003735">
    <property type="term" value="F:structural constituent of ribosome"/>
    <property type="evidence" value="ECO:0007669"/>
    <property type="project" value="InterPro"/>
</dbReference>
<dbReference type="InterPro" id="IPR029751">
    <property type="entry name" value="Ribosomal_L25_dom"/>
</dbReference>
<comment type="caution">
    <text evidence="9">The sequence shown here is derived from an EMBL/GenBank/DDBJ whole genome shotgun (WGS) entry which is preliminary data.</text>
</comment>
<feature type="compositionally biased region" description="Low complexity" evidence="6">
    <location>
        <begin position="203"/>
        <end position="222"/>
    </location>
</feature>
<dbReference type="AlphaFoldDB" id="A0A1F6AH28"/>
<feature type="domain" description="Large ribosomal subunit protein bL25 L25" evidence="7">
    <location>
        <begin position="6"/>
        <end position="97"/>
    </location>
</feature>
<keyword evidence="2 5" id="KW-0694">RNA-binding</keyword>
<dbReference type="InterPro" id="IPR020930">
    <property type="entry name" value="Ribosomal_uL5_bac-type"/>
</dbReference>
<evidence type="ECO:0000256" key="2">
    <source>
        <dbReference type="ARBA" id="ARBA00022884"/>
    </source>
</evidence>
<dbReference type="EMBL" id="MFJV01000001">
    <property type="protein sequence ID" value="OGG24058.1"/>
    <property type="molecule type" value="Genomic_DNA"/>
</dbReference>
<dbReference type="Gene3D" id="2.40.240.10">
    <property type="entry name" value="Ribosomal Protein L25, Chain P"/>
    <property type="match status" value="1"/>
</dbReference>
<evidence type="ECO:0000256" key="4">
    <source>
        <dbReference type="ARBA" id="ARBA00023274"/>
    </source>
</evidence>
<dbReference type="InterPro" id="IPR037121">
    <property type="entry name" value="Ribosomal_bL25_C"/>
</dbReference>
<dbReference type="Gene3D" id="2.170.120.20">
    <property type="entry name" value="Ribosomal protein L25, beta domain"/>
    <property type="match status" value="1"/>
</dbReference>
<dbReference type="GO" id="GO:0022625">
    <property type="term" value="C:cytosolic large ribosomal subunit"/>
    <property type="evidence" value="ECO:0007669"/>
    <property type="project" value="TreeGrafter"/>
</dbReference>
<dbReference type="STRING" id="1798392.A3A79_02580"/>
<evidence type="ECO:0000256" key="1">
    <source>
        <dbReference type="ARBA" id="ARBA00022730"/>
    </source>
</evidence>
<evidence type="ECO:0000256" key="3">
    <source>
        <dbReference type="ARBA" id="ARBA00022980"/>
    </source>
</evidence>
<dbReference type="PANTHER" id="PTHR33284:SF1">
    <property type="entry name" value="RIBOSOMAL PROTEIN L25_GLN-TRNA SYNTHETASE, ANTI-CODON-BINDING DOMAIN-CONTAINING PROTEIN"/>
    <property type="match status" value="1"/>
</dbReference>
<dbReference type="SUPFAM" id="SSF50715">
    <property type="entry name" value="Ribosomal protein L25-like"/>
    <property type="match status" value="1"/>
</dbReference>
<dbReference type="NCBIfam" id="TIGR00731">
    <property type="entry name" value="bL25_bact_ctc"/>
    <property type="match status" value="1"/>
</dbReference>
<dbReference type="PANTHER" id="PTHR33284">
    <property type="entry name" value="RIBOSOMAL PROTEIN L25/GLN-TRNA SYNTHETASE, ANTI-CODON-BINDING DOMAIN-CONTAINING PROTEIN"/>
    <property type="match status" value="1"/>
</dbReference>
<dbReference type="Proteomes" id="UP000178759">
    <property type="component" value="Unassembled WGS sequence"/>
</dbReference>
<feature type="region of interest" description="Disordered" evidence="6">
    <location>
        <begin position="200"/>
        <end position="247"/>
    </location>
</feature>
<keyword evidence="1 5" id="KW-0699">rRNA-binding</keyword>
<sequence>MKKYTLKAQPRTALGRKVKNLRTQGLLPATIYGKKVKSSSVQVVADEFFKVYNEAGETGLVELVFEKKSTGLPAGRQVLIHNVQLDPVSDTPVHVEFFQVDLKEKVKAKVPVVFIGESPAVSQKQGVLLTLLDEIEVEALPTDLPEKISVDVSGLSAVDQEFKVSDLKVPGEVTVLTDAAIGIVKVGSLVTKEAEAEAKAAEEAAAAAAAEAAPAEGAPAEGAETKPEEAKKEELQPPTEKPQEEKK</sequence>
<organism evidence="9 10">
    <name type="scientific">Candidatus Gottesmanbacteria bacterium RIFCSPLOWO2_01_FULL_43_11b</name>
    <dbReference type="NCBI Taxonomy" id="1798392"/>
    <lineage>
        <taxon>Bacteria</taxon>
        <taxon>Candidatus Gottesmaniibacteriota</taxon>
    </lineage>
</organism>
<feature type="domain" description="Large ribosomal subunit protein bL25 beta" evidence="8">
    <location>
        <begin position="105"/>
        <end position="186"/>
    </location>
</feature>
<comment type="subunit">
    <text evidence="5">Part of the 50S ribosomal subunit; part of the 5S rRNA/L5/L18/L25 subcomplex. Contacts the 5S rRNA. Binds to the 5S rRNA independently of L5 and L18.</text>
</comment>
<accession>A0A1F6AH28</accession>
<dbReference type="InterPro" id="IPR020057">
    <property type="entry name" value="Ribosomal_bL25_b-dom"/>
</dbReference>
<dbReference type="Pfam" id="PF14693">
    <property type="entry name" value="Ribosomal_TL5_C"/>
    <property type="match status" value="1"/>
</dbReference>
<reference evidence="9 10" key="1">
    <citation type="journal article" date="2016" name="Nat. Commun.">
        <title>Thousands of microbial genomes shed light on interconnected biogeochemical processes in an aquifer system.</title>
        <authorList>
            <person name="Anantharaman K."/>
            <person name="Brown C.T."/>
            <person name="Hug L.A."/>
            <person name="Sharon I."/>
            <person name="Castelle C.J."/>
            <person name="Probst A.J."/>
            <person name="Thomas B.C."/>
            <person name="Singh A."/>
            <person name="Wilkins M.J."/>
            <person name="Karaoz U."/>
            <person name="Brodie E.L."/>
            <person name="Williams K.H."/>
            <person name="Hubbard S.S."/>
            <person name="Banfield J.F."/>
        </authorList>
    </citation>
    <scope>NUCLEOTIDE SEQUENCE [LARGE SCALE GENOMIC DNA]</scope>
</reference>
<dbReference type="Pfam" id="PF01386">
    <property type="entry name" value="Ribosomal_L25p"/>
    <property type="match status" value="1"/>
</dbReference>
<evidence type="ECO:0000313" key="10">
    <source>
        <dbReference type="Proteomes" id="UP000178759"/>
    </source>
</evidence>
<evidence type="ECO:0000256" key="5">
    <source>
        <dbReference type="HAMAP-Rule" id="MF_01334"/>
    </source>
</evidence>
<comment type="similarity">
    <text evidence="5">Belongs to the bacterial ribosomal protein bL25 family. CTC subfamily.</text>
</comment>
<dbReference type="GO" id="GO:0008097">
    <property type="term" value="F:5S rRNA binding"/>
    <property type="evidence" value="ECO:0007669"/>
    <property type="project" value="InterPro"/>
</dbReference>
<evidence type="ECO:0000259" key="7">
    <source>
        <dbReference type="Pfam" id="PF01386"/>
    </source>
</evidence>
<dbReference type="CDD" id="cd00495">
    <property type="entry name" value="Ribosomal_L25_TL5_CTC"/>
    <property type="match status" value="1"/>
</dbReference>
<dbReference type="InterPro" id="IPR001021">
    <property type="entry name" value="Ribosomal_bL25_long"/>
</dbReference>
<dbReference type="InterPro" id="IPR020056">
    <property type="entry name" value="Rbsml_bL25/Gln-tRNA_synth_N"/>
</dbReference>
<proteinExistence type="inferred from homology"/>
<evidence type="ECO:0000313" key="9">
    <source>
        <dbReference type="EMBL" id="OGG24058.1"/>
    </source>
</evidence>
<evidence type="ECO:0000259" key="8">
    <source>
        <dbReference type="Pfam" id="PF14693"/>
    </source>
</evidence>